<organism evidence="1 2">
    <name type="scientific">Flavobacterium branchiophilum (strain FL-15)</name>
    <dbReference type="NCBI Taxonomy" id="1034807"/>
    <lineage>
        <taxon>Bacteria</taxon>
        <taxon>Pseudomonadati</taxon>
        <taxon>Bacteroidota</taxon>
        <taxon>Flavobacteriia</taxon>
        <taxon>Flavobacteriales</taxon>
        <taxon>Flavobacteriaceae</taxon>
        <taxon>Flavobacterium</taxon>
    </lineage>
</organism>
<dbReference type="PROSITE" id="PS00018">
    <property type="entry name" value="EF_HAND_1"/>
    <property type="match status" value="1"/>
</dbReference>
<dbReference type="KEGG" id="fbr:FBFL15_0454"/>
<sequence>MGAAGASLTGGNFWQGAVTGLFVSALNHAMHQIDPPGKKRDPLVRADGSRITNADVDGDGKIALIELEYWYRNGGGKAININASSLSMDGVDPNLFKGMAVGTKVGVNLLFSDFWGGEGALYGELEFTYQGGNKVSISPNMYNFDVGADVGSPWFNSASGFVRNVGTVLGNIAAGSGTGYMINFKGNATLNFNPNK</sequence>
<dbReference type="EMBL" id="FQ859183">
    <property type="protein sequence ID" value="CCB68576.1"/>
    <property type="molecule type" value="Genomic_DNA"/>
</dbReference>
<evidence type="ECO:0000313" key="1">
    <source>
        <dbReference type="EMBL" id="CCB68576.1"/>
    </source>
</evidence>
<reference evidence="1 2" key="1">
    <citation type="journal article" date="2011" name="Appl. Environ. Microbiol.">
        <title>Complete genome sequence of the fish pathogen Flavobacterium branchiophilum.</title>
        <authorList>
            <consortium name="1:IP"/>
            <consortium name="Microbial Evolutionary Genomics,F-75015 Paris"/>
            <consortium name="France 2:CNRS"/>
            <consortium name="URA2171"/>
            <consortium name="F-75015 Paris,France 3:Unite de Virologie et Immunologie Mol."/>
            <consortium name="INRA,78352 Jouy en Josas Cedex"/>
            <consortium name="France. 4:Unite de Mathemathique"/>
            <consortium name="Informatique et Genome,INRA"/>
            <consortium name="78352 Jouy en Josas Cedex"/>
            <consortium name="France. 5:CEA/Genoscope"/>
            <consortium name="Evry"/>
            <consortium name="France"/>
            <person name="Touchon M."/>
            <person name="Barbier P."/>
            <person name="Bernardet J.F."/>
            <person name="Loux V."/>
            <person name="Vacherie B."/>
            <person name="Barbe V."/>
            <person name="Rocha E.P."/>
            <person name="Duchaud E."/>
        </authorList>
    </citation>
    <scope>NUCLEOTIDE SEQUENCE [LARGE SCALE GENOMIC DNA]</scope>
    <source>
        <strain evidence="1 2">FL-15</strain>
    </source>
</reference>
<dbReference type="HOGENOM" id="CLU_1388426_0_0_10"/>
<name>G2Z570_FLABF</name>
<dbReference type="eggNOG" id="ENOG502ZEH2">
    <property type="taxonomic scope" value="Bacteria"/>
</dbReference>
<proteinExistence type="predicted"/>
<keyword evidence="2" id="KW-1185">Reference proteome</keyword>
<gene>
    <name evidence="1" type="ordered locus">FBFL15_0454</name>
</gene>
<dbReference type="AlphaFoldDB" id="G2Z570"/>
<protein>
    <recommendedName>
        <fullName evidence="3">EF-hand domain-containing protein</fullName>
    </recommendedName>
</protein>
<dbReference type="RefSeq" id="WP_014083056.1">
    <property type="nucleotide sequence ID" value="NC_016001.1"/>
</dbReference>
<evidence type="ECO:0008006" key="3">
    <source>
        <dbReference type="Google" id="ProtNLM"/>
    </source>
</evidence>
<evidence type="ECO:0000313" key="2">
    <source>
        <dbReference type="Proteomes" id="UP000009186"/>
    </source>
</evidence>
<accession>G2Z570</accession>
<dbReference type="InterPro" id="IPR018247">
    <property type="entry name" value="EF_Hand_1_Ca_BS"/>
</dbReference>
<dbReference type="Proteomes" id="UP000009186">
    <property type="component" value="Chromosome"/>
</dbReference>